<sequence length="536" mass="60741">MEMTESKYFDELLHMSFFEPLPRSMFVENMYVMHDLIHDLAQYVSKDDCFRLEDQKLVEIPDTVRHVSVNVSRGDQIDIINKLCCYEKLRTLRFTLWCRLDLNTNNVDQLFLKLKMLRVLELRYRGNLPGSIGDLKHLRYIDLQCNIGLQNLPESLGNLYNLQVLSLCYCRIRELPDSIGDLKHLIHIDLEGNHGLTRLPESLGNLYNLQVLNLSYCCSLRMLPATMSQLVSLRHLQTDDYKLVSRIDGVGKLTGLHELQVRGRQLRELGGMCMLRQLAVYNLEEVGSKEEAIQARLRTMECLQVLQLEWSDRGASSIKPELEEEVLQALRPNKGIQVLGIRGYGGVKSPDWMEVSTLTSFSSLSCVSLEDCPNWQVPPCSFLGQLRHLECLEIEGMPEWEEWSCPVLWDCLLELTIHDCPKLKEFPLLPPTLKSLSLNGVGISRVEEGGVETTSSLDSPPTSASCDNLTSIGWLLQQQLPDLEEIEISVCEILVSLPEKGFGHLVSLKRLRIQTHLPAAHAGRGGCLDTASSLLT</sequence>
<dbReference type="InterPro" id="IPR032675">
    <property type="entry name" value="LRR_dom_sf"/>
</dbReference>
<dbReference type="PANTHER" id="PTHR47186">
    <property type="entry name" value="LEUCINE-RICH REPEAT-CONTAINING PROTEIN 57"/>
    <property type="match status" value="1"/>
</dbReference>
<feature type="domain" description="R13L1/DRL21-like LRR repeat region" evidence="4">
    <location>
        <begin position="266"/>
        <end position="397"/>
    </location>
</feature>
<keyword evidence="1" id="KW-0677">Repeat</keyword>
<dbReference type="InterPro" id="IPR058922">
    <property type="entry name" value="WHD_DRP"/>
</dbReference>
<dbReference type="Pfam" id="PF25019">
    <property type="entry name" value="LRR_R13L1-DRL21"/>
    <property type="match status" value="1"/>
</dbReference>
<dbReference type="SUPFAM" id="SSF52058">
    <property type="entry name" value="L domain-like"/>
    <property type="match status" value="1"/>
</dbReference>
<reference evidence="5" key="1">
    <citation type="submission" date="2017-07" db="EMBL/GenBank/DDBJ databases">
        <title>Taro Niue Genome Assembly and Annotation.</title>
        <authorList>
            <person name="Atibalentja N."/>
            <person name="Keating K."/>
            <person name="Fields C.J."/>
        </authorList>
    </citation>
    <scope>NUCLEOTIDE SEQUENCE</scope>
    <source>
        <strain evidence="5">Niue_2</strain>
        <tissue evidence="5">Leaf</tissue>
    </source>
</reference>
<feature type="domain" description="Disease resistance protein winged helix" evidence="2">
    <location>
        <begin position="1"/>
        <end position="41"/>
    </location>
</feature>
<dbReference type="Pfam" id="PF23559">
    <property type="entry name" value="WHD_DRP"/>
    <property type="match status" value="1"/>
</dbReference>
<proteinExistence type="predicted"/>
<keyword evidence="6" id="KW-1185">Reference proteome</keyword>
<accession>A0A843WH86</accession>
<evidence type="ECO:0000259" key="3">
    <source>
        <dbReference type="Pfam" id="PF23598"/>
    </source>
</evidence>
<evidence type="ECO:0000313" key="6">
    <source>
        <dbReference type="Proteomes" id="UP000652761"/>
    </source>
</evidence>
<organism evidence="5 6">
    <name type="scientific">Colocasia esculenta</name>
    <name type="common">Wild taro</name>
    <name type="synonym">Arum esculentum</name>
    <dbReference type="NCBI Taxonomy" id="4460"/>
    <lineage>
        <taxon>Eukaryota</taxon>
        <taxon>Viridiplantae</taxon>
        <taxon>Streptophyta</taxon>
        <taxon>Embryophyta</taxon>
        <taxon>Tracheophyta</taxon>
        <taxon>Spermatophyta</taxon>
        <taxon>Magnoliopsida</taxon>
        <taxon>Liliopsida</taxon>
        <taxon>Araceae</taxon>
        <taxon>Aroideae</taxon>
        <taxon>Colocasieae</taxon>
        <taxon>Colocasia</taxon>
    </lineage>
</organism>
<dbReference type="EMBL" id="NMUH01004292">
    <property type="protein sequence ID" value="MQM09109.1"/>
    <property type="molecule type" value="Genomic_DNA"/>
</dbReference>
<name>A0A843WH86_COLES</name>
<feature type="domain" description="Disease resistance R13L4/SHOC-2-like LRR" evidence="3">
    <location>
        <begin position="111"/>
        <end position="191"/>
    </location>
</feature>
<dbReference type="AlphaFoldDB" id="A0A843WH86"/>
<protein>
    <submittedName>
        <fullName evidence="5">Uncharacterized protein</fullName>
    </submittedName>
</protein>
<evidence type="ECO:0000259" key="2">
    <source>
        <dbReference type="Pfam" id="PF23559"/>
    </source>
</evidence>
<evidence type="ECO:0000313" key="5">
    <source>
        <dbReference type="EMBL" id="MQM09109.1"/>
    </source>
</evidence>
<evidence type="ECO:0000259" key="4">
    <source>
        <dbReference type="Pfam" id="PF25019"/>
    </source>
</evidence>
<dbReference type="Proteomes" id="UP000652761">
    <property type="component" value="Unassembled WGS sequence"/>
</dbReference>
<dbReference type="InterPro" id="IPR056789">
    <property type="entry name" value="LRR_R13L1-DRL21"/>
</dbReference>
<evidence type="ECO:0000256" key="1">
    <source>
        <dbReference type="ARBA" id="ARBA00022737"/>
    </source>
</evidence>
<dbReference type="Gene3D" id="3.80.10.10">
    <property type="entry name" value="Ribonuclease Inhibitor"/>
    <property type="match status" value="2"/>
</dbReference>
<dbReference type="OrthoDB" id="775811at2759"/>
<dbReference type="InterPro" id="IPR055414">
    <property type="entry name" value="LRR_R13L4/SHOC2-like"/>
</dbReference>
<dbReference type="PANTHER" id="PTHR47186:SF3">
    <property type="entry name" value="OS09G0267800 PROTEIN"/>
    <property type="match status" value="1"/>
</dbReference>
<gene>
    <name evidence="5" type="ORF">Taro_041970</name>
</gene>
<dbReference type="Pfam" id="PF23598">
    <property type="entry name" value="LRR_14"/>
    <property type="match status" value="1"/>
</dbReference>
<comment type="caution">
    <text evidence="5">The sequence shown here is derived from an EMBL/GenBank/DDBJ whole genome shotgun (WGS) entry which is preliminary data.</text>
</comment>